<dbReference type="InterPro" id="IPR009071">
    <property type="entry name" value="HMG_box_dom"/>
</dbReference>
<evidence type="ECO:0000256" key="2">
    <source>
        <dbReference type="PROSITE-ProRule" id="PRU00267"/>
    </source>
</evidence>
<feature type="compositionally biased region" description="Basic residues" evidence="3">
    <location>
        <begin position="569"/>
        <end position="578"/>
    </location>
</feature>
<dbReference type="InterPro" id="IPR036910">
    <property type="entry name" value="HMG_box_dom_sf"/>
</dbReference>
<dbReference type="SMART" id="SM00398">
    <property type="entry name" value="HMG"/>
    <property type="match status" value="2"/>
</dbReference>
<dbReference type="GeneID" id="75912171"/>
<feature type="compositionally biased region" description="Polar residues" evidence="3">
    <location>
        <begin position="402"/>
        <end position="414"/>
    </location>
</feature>
<feature type="compositionally biased region" description="Basic residues" evidence="3">
    <location>
        <begin position="595"/>
        <end position="611"/>
    </location>
</feature>
<evidence type="ECO:0000313" key="6">
    <source>
        <dbReference type="Proteomes" id="UP001206595"/>
    </source>
</evidence>
<reference evidence="5" key="2">
    <citation type="journal article" date="2022" name="Proc. Natl. Acad. Sci. U.S.A.">
        <title>Diploid-dominant life cycles characterize the early evolution of Fungi.</title>
        <authorList>
            <person name="Amses K.R."/>
            <person name="Simmons D.R."/>
            <person name="Longcore J.E."/>
            <person name="Mondo S.J."/>
            <person name="Seto K."/>
            <person name="Jeronimo G.H."/>
            <person name="Bonds A.E."/>
            <person name="Quandt C.A."/>
            <person name="Davis W.J."/>
            <person name="Chang Y."/>
            <person name="Federici B.A."/>
            <person name="Kuo A."/>
            <person name="LaButti K."/>
            <person name="Pangilinan J."/>
            <person name="Andreopoulos W."/>
            <person name="Tritt A."/>
            <person name="Riley R."/>
            <person name="Hundley H."/>
            <person name="Johnson J."/>
            <person name="Lipzen A."/>
            <person name="Barry K."/>
            <person name="Lang B.F."/>
            <person name="Cuomo C.A."/>
            <person name="Buchler N.E."/>
            <person name="Grigoriev I.V."/>
            <person name="Spatafora J.W."/>
            <person name="Stajich J.E."/>
            <person name="James T.Y."/>
        </authorList>
    </citation>
    <scope>NUCLEOTIDE SEQUENCE</scope>
    <source>
        <strain evidence="5">AG</strain>
    </source>
</reference>
<dbReference type="Gene3D" id="1.10.30.10">
    <property type="entry name" value="High mobility group box domain"/>
    <property type="match status" value="2"/>
</dbReference>
<feature type="domain" description="HMG box" evidence="4">
    <location>
        <begin position="612"/>
        <end position="671"/>
    </location>
</feature>
<feature type="compositionally biased region" description="Polar residues" evidence="3">
    <location>
        <begin position="37"/>
        <end position="46"/>
    </location>
</feature>
<sequence>MTALSRTWASPLSSPQIEPLQNYNNASRSKSPDDNYSLDSSPQSPSYRIAGLKQTRAASELSSEQYSQPQTALFQLLQRNKTREQPVGSDDESESRRRSSAFGMGLFRGLPQEERQEQLKAEADFAFECPVCGNEEVQFWSRGRTAGQAECQSRTCGHRWMWKPTTKMVKEGTTFEPNMPLPPKQSIAPAPKRRKLKDNSSDMPPPSYSHGMYDRRDPYSSYYSKAPRRIPPELSYENPMNPYGNPSNTAPDYEPNRDTEFYENYERLFANRAPDMDPNSGRPMPFSSTKYSEPSERPKPQAPGEDFPIDEEDEIYQSELLELELRRREIEARREAHRARKSQLLLQQRREQLREQNMQRQRQSQNPVVQSDDNTSLSMRSPSELVADENQESAAQRAEMASTGQSEPASNQTAPPKPTKAQKIPRREDNQSASDGYMFSDEEEDAPNVRNGKLPMKEIKTVKPIVQVEDTLAAEDEGAVPRFAQDATMSDEDRMINEAYGYYFSDEEDDTALVAIGSGIRKQPVWHKVSDTEPVEDDENAMSSDSEGVQHDDGQVESEQRSIDETKLAPKKRGRKPNPNKVPKTSRDPNEPPKKRGRKPNPNKKTVKTKKPMNGFNPYLLFNRDMRKKLAEEHKGKSNGEISRLISEAWKSITPEEKQKYFDETNERRKELGLRACEQRDKNELRAIPNPFVLFNIEQRPQLHQDHPGLSLIEMNGLVTERWKALTEKEKQIYYKRFEDYKKELLKSHPGFRRRRRSGKDKQEQ</sequence>
<name>A0AAD5HGK9_UMBRA</name>
<dbReference type="PROSITE" id="PS50118">
    <property type="entry name" value="HMG_BOX_2"/>
    <property type="match status" value="2"/>
</dbReference>
<dbReference type="RefSeq" id="XP_051447213.1">
    <property type="nucleotide sequence ID" value="XM_051586823.1"/>
</dbReference>
<organism evidence="5 6">
    <name type="scientific">Umbelopsis ramanniana AG</name>
    <dbReference type="NCBI Taxonomy" id="1314678"/>
    <lineage>
        <taxon>Eukaryota</taxon>
        <taxon>Fungi</taxon>
        <taxon>Fungi incertae sedis</taxon>
        <taxon>Mucoromycota</taxon>
        <taxon>Mucoromycotina</taxon>
        <taxon>Umbelopsidomycetes</taxon>
        <taxon>Umbelopsidales</taxon>
        <taxon>Umbelopsidaceae</taxon>
        <taxon>Umbelopsis</taxon>
    </lineage>
</organism>
<reference evidence="5" key="1">
    <citation type="submission" date="2021-06" db="EMBL/GenBank/DDBJ databases">
        <authorList>
            <consortium name="DOE Joint Genome Institute"/>
            <person name="Mondo S.J."/>
            <person name="Amses K.R."/>
            <person name="Simmons D.R."/>
            <person name="Longcore J.E."/>
            <person name="Seto K."/>
            <person name="Alves G.H."/>
            <person name="Bonds A.E."/>
            <person name="Quandt C.A."/>
            <person name="Davis W.J."/>
            <person name="Chang Y."/>
            <person name="Letcher P.M."/>
            <person name="Powell M.J."/>
            <person name="Kuo A."/>
            <person name="Labutti K."/>
            <person name="Pangilinan J."/>
            <person name="Andreopoulos W."/>
            <person name="Tritt A."/>
            <person name="Riley R."/>
            <person name="Hundley H."/>
            <person name="Johnson J."/>
            <person name="Lipzen A."/>
            <person name="Barry K."/>
            <person name="Berbee M.L."/>
            <person name="Buchler N.E."/>
            <person name="Grigoriev I.V."/>
            <person name="Spatafora J.W."/>
            <person name="Stajich J.E."/>
            <person name="James T.Y."/>
        </authorList>
    </citation>
    <scope>NUCLEOTIDE SEQUENCE</scope>
    <source>
        <strain evidence="5">AG</strain>
    </source>
</reference>
<feature type="region of interest" description="Disordered" evidence="3">
    <location>
        <begin position="519"/>
        <end position="621"/>
    </location>
</feature>
<evidence type="ECO:0000313" key="5">
    <source>
        <dbReference type="EMBL" id="KAI8582209.1"/>
    </source>
</evidence>
<feature type="region of interest" description="Disordered" evidence="3">
    <location>
        <begin position="332"/>
        <end position="455"/>
    </location>
</feature>
<dbReference type="Pfam" id="PF00505">
    <property type="entry name" value="HMG_box"/>
    <property type="match status" value="2"/>
</dbReference>
<keyword evidence="6" id="KW-1185">Reference proteome</keyword>
<feature type="region of interest" description="Disordered" evidence="3">
    <location>
        <begin position="271"/>
        <end position="314"/>
    </location>
</feature>
<feature type="DNA-binding region" description="HMG box" evidence="2">
    <location>
        <begin position="612"/>
        <end position="671"/>
    </location>
</feature>
<dbReference type="Proteomes" id="UP001206595">
    <property type="component" value="Unassembled WGS sequence"/>
</dbReference>
<feature type="compositionally biased region" description="Polar residues" evidence="3">
    <location>
        <begin position="364"/>
        <end position="381"/>
    </location>
</feature>
<dbReference type="GO" id="GO:0003677">
    <property type="term" value="F:DNA binding"/>
    <property type="evidence" value="ECO:0007669"/>
    <property type="project" value="UniProtKB-UniRule"/>
</dbReference>
<feature type="domain" description="HMG box" evidence="4">
    <location>
        <begin position="685"/>
        <end position="753"/>
    </location>
</feature>
<proteinExistence type="predicted"/>
<comment type="caution">
    <text evidence="5">The sequence shown here is derived from an EMBL/GenBank/DDBJ whole genome shotgun (WGS) entry which is preliminary data.</text>
</comment>
<feature type="compositionally biased region" description="Basic and acidic residues" evidence="3">
    <location>
        <begin position="585"/>
        <end position="594"/>
    </location>
</feature>
<dbReference type="CDD" id="cd00084">
    <property type="entry name" value="HMG-box_SF"/>
    <property type="match status" value="2"/>
</dbReference>
<feature type="region of interest" description="Disordered" evidence="3">
    <location>
        <begin position="172"/>
        <end position="257"/>
    </location>
</feature>
<evidence type="ECO:0000259" key="4">
    <source>
        <dbReference type="PROSITE" id="PS50118"/>
    </source>
</evidence>
<protein>
    <recommendedName>
        <fullName evidence="4">HMG box domain-containing protein</fullName>
    </recommendedName>
</protein>
<dbReference type="InterPro" id="IPR050342">
    <property type="entry name" value="HMGB"/>
</dbReference>
<feature type="compositionally biased region" description="Basic and acidic residues" evidence="3">
    <location>
        <begin position="548"/>
        <end position="568"/>
    </location>
</feature>
<dbReference type="SUPFAM" id="SSF47095">
    <property type="entry name" value="HMG-box"/>
    <property type="match status" value="2"/>
</dbReference>
<keyword evidence="1 2" id="KW-0238">DNA-binding</keyword>
<gene>
    <name evidence="5" type="ORF">K450DRAFT_227910</name>
</gene>
<evidence type="ECO:0000256" key="3">
    <source>
        <dbReference type="SAM" id="MobiDB-lite"/>
    </source>
</evidence>
<feature type="compositionally biased region" description="Polar residues" evidence="3">
    <location>
        <begin position="1"/>
        <end position="29"/>
    </location>
</feature>
<feature type="region of interest" description="Disordered" evidence="3">
    <location>
        <begin position="1"/>
        <end position="46"/>
    </location>
</feature>
<keyword evidence="2" id="KW-0539">Nucleus</keyword>
<dbReference type="AlphaFoldDB" id="A0AAD5HGK9"/>
<dbReference type="PANTHER" id="PTHR48112">
    <property type="entry name" value="HIGH MOBILITY GROUP PROTEIN DSP1"/>
    <property type="match status" value="1"/>
</dbReference>
<evidence type="ECO:0000256" key="1">
    <source>
        <dbReference type="ARBA" id="ARBA00023125"/>
    </source>
</evidence>
<dbReference type="EMBL" id="MU620901">
    <property type="protein sequence ID" value="KAI8582209.1"/>
    <property type="molecule type" value="Genomic_DNA"/>
</dbReference>
<dbReference type="GO" id="GO:0005634">
    <property type="term" value="C:nucleus"/>
    <property type="evidence" value="ECO:0007669"/>
    <property type="project" value="UniProtKB-UniRule"/>
</dbReference>
<feature type="region of interest" description="Disordered" evidence="3">
    <location>
        <begin position="78"/>
        <end position="100"/>
    </location>
</feature>
<feature type="DNA-binding region" description="HMG box" evidence="2">
    <location>
        <begin position="685"/>
        <end position="753"/>
    </location>
</feature>
<accession>A0AAD5HGK9</accession>